<keyword evidence="6" id="KW-1185">Reference proteome</keyword>
<dbReference type="InterPro" id="IPR002818">
    <property type="entry name" value="DJ-1/PfpI"/>
</dbReference>
<dbReference type="RefSeq" id="WP_377212034.1">
    <property type="nucleotide sequence ID" value="NZ_JBHTJV010000003.1"/>
</dbReference>
<keyword evidence="2" id="KW-0238">DNA-binding</keyword>
<evidence type="ECO:0000256" key="1">
    <source>
        <dbReference type="ARBA" id="ARBA00023015"/>
    </source>
</evidence>
<dbReference type="SMART" id="SM00342">
    <property type="entry name" value="HTH_ARAC"/>
    <property type="match status" value="1"/>
</dbReference>
<dbReference type="Gene3D" id="1.10.10.60">
    <property type="entry name" value="Homeodomain-like"/>
    <property type="match status" value="2"/>
</dbReference>
<dbReference type="InterPro" id="IPR029062">
    <property type="entry name" value="Class_I_gatase-like"/>
</dbReference>
<dbReference type="Pfam" id="PF12833">
    <property type="entry name" value="HTH_18"/>
    <property type="match status" value="1"/>
</dbReference>
<evidence type="ECO:0000256" key="2">
    <source>
        <dbReference type="ARBA" id="ARBA00023125"/>
    </source>
</evidence>
<comment type="caution">
    <text evidence="5">The sequence shown here is derived from an EMBL/GenBank/DDBJ whole genome shotgun (WGS) entry which is preliminary data.</text>
</comment>
<dbReference type="CDD" id="cd03136">
    <property type="entry name" value="GATase1_AraC_ArgR_like"/>
    <property type="match status" value="1"/>
</dbReference>
<dbReference type="PANTHER" id="PTHR43130:SF3">
    <property type="entry name" value="HTH-TYPE TRANSCRIPTIONAL REGULATOR RV1931C"/>
    <property type="match status" value="1"/>
</dbReference>
<dbReference type="Gene3D" id="3.40.50.880">
    <property type="match status" value="1"/>
</dbReference>
<keyword evidence="3" id="KW-0804">Transcription</keyword>
<accession>A0ABW3FE61</accession>
<dbReference type="InterPro" id="IPR018062">
    <property type="entry name" value="HTH_AraC-typ_CS"/>
</dbReference>
<organism evidence="5 6">
    <name type="scientific">Pseudahrensia aquimaris</name>
    <dbReference type="NCBI Taxonomy" id="744461"/>
    <lineage>
        <taxon>Bacteria</taxon>
        <taxon>Pseudomonadati</taxon>
        <taxon>Pseudomonadota</taxon>
        <taxon>Alphaproteobacteria</taxon>
        <taxon>Hyphomicrobiales</taxon>
        <taxon>Ahrensiaceae</taxon>
        <taxon>Pseudahrensia</taxon>
    </lineage>
</organism>
<sequence>MQNSGRETGEAATQAQRTIAFLIVDKFSMLCFSAAIDPLRSANRLAKRDYYVWKTVSVDGRPVRASNGMEVNVEASIDTLGHCDILFICAGYRTQVEGQSHLLAKLRERARRGGAVGGLSIGSHILAQAGLLNGYKCTIHWENRASFQDAFPDVICTGNVYEIDRNRFTSAGGTTSIDLMLQIIDADFGSRLANEVANQFQHERIRTSLDRQRVGPERDLAGKSEKLQRAVAIMAENLEEPMPALEIARQVGLSLRQVERLFLRHLNSTPGRYYMSVRLERARELLRHSNAPILDVALSTGFTSHSYFAQSYRTHFGCSPSQERRNSP</sequence>
<dbReference type="SUPFAM" id="SSF52317">
    <property type="entry name" value="Class I glutamine amidotransferase-like"/>
    <property type="match status" value="1"/>
</dbReference>
<feature type="domain" description="HTH araC/xylS-type" evidence="4">
    <location>
        <begin position="228"/>
        <end position="326"/>
    </location>
</feature>
<dbReference type="Pfam" id="PF01965">
    <property type="entry name" value="DJ-1_PfpI"/>
    <property type="match status" value="1"/>
</dbReference>
<dbReference type="PANTHER" id="PTHR43130">
    <property type="entry name" value="ARAC-FAMILY TRANSCRIPTIONAL REGULATOR"/>
    <property type="match status" value="1"/>
</dbReference>
<dbReference type="PROSITE" id="PS00041">
    <property type="entry name" value="HTH_ARAC_FAMILY_1"/>
    <property type="match status" value="1"/>
</dbReference>
<name>A0ABW3FE61_9HYPH</name>
<dbReference type="EMBL" id="JBHTJV010000003">
    <property type="protein sequence ID" value="MFD0916204.1"/>
    <property type="molecule type" value="Genomic_DNA"/>
</dbReference>
<dbReference type="InterPro" id="IPR009057">
    <property type="entry name" value="Homeodomain-like_sf"/>
</dbReference>
<dbReference type="SUPFAM" id="SSF46689">
    <property type="entry name" value="Homeodomain-like"/>
    <property type="match status" value="2"/>
</dbReference>
<keyword evidence="1" id="KW-0805">Transcription regulation</keyword>
<evidence type="ECO:0000313" key="5">
    <source>
        <dbReference type="EMBL" id="MFD0916204.1"/>
    </source>
</evidence>
<reference evidence="6" key="1">
    <citation type="journal article" date="2019" name="Int. J. Syst. Evol. Microbiol.">
        <title>The Global Catalogue of Microorganisms (GCM) 10K type strain sequencing project: providing services to taxonomists for standard genome sequencing and annotation.</title>
        <authorList>
            <consortium name="The Broad Institute Genomics Platform"/>
            <consortium name="The Broad Institute Genome Sequencing Center for Infectious Disease"/>
            <person name="Wu L."/>
            <person name="Ma J."/>
        </authorList>
    </citation>
    <scope>NUCLEOTIDE SEQUENCE [LARGE SCALE GENOMIC DNA]</scope>
    <source>
        <strain evidence="6">CCUG 60023</strain>
    </source>
</reference>
<evidence type="ECO:0000313" key="6">
    <source>
        <dbReference type="Proteomes" id="UP001597101"/>
    </source>
</evidence>
<dbReference type="PRINTS" id="PR00032">
    <property type="entry name" value="HTHARAC"/>
</dbReference>
<proteinExistence type="predicted"/>
<dbReference type="InterPro" id="IPR020449">
    <property type="entry name" value="Tscrpt_reg_AraC-type_HTH"/>
</dbReference>
<evidence type="ECO:0000256" key="3">
    <source>
        <dbReference type="ARBA" id="ARBA00023163"/>
    </source>
</evidence>
<dbReference type="Proteomes" id="UP001597101">
    <property type="component" value="Unassembled WGS sequence"/>
</dbReference>
<gene>
    <name evidence="5" type="ORF">ACFQ14_07285</name>
</gene>
<protein>
    <submittedName>
        <fullName evidence="5">GlxA family transcriptional regulator</fullName>
    </submittedName>
</protein>
<dbReference type="PROSITE" id="PS01124">
    <property type="entry name" value="HTH_ARAC_FAMILY_2"/>
    <property type="match status" value="1"/>
</dbReference>
<dbReference type="InterPro" id="IPR018060">
    <property type="entry name" value="HTH_AraC"/>
</dbReference>
<dbReference type="InterPro" id="IPR052158">
    <property type="entry name" value="INH-QAR"/>
</dbReference>
<evidence type="ECO:0000259" key="4">
    <source>
        <dbReference type="PROSITE" id="PS01124"/>
    </source>
</evidence>